<organism evidence="2 3">
    <name type="scientific">Puccinia striiformis</name>
    <dbReference type="NCBI Taxonomy" id="27350"/>
    <lineage>
        <taxon>Eukaryota</taxon>
        <taxon>Fungi</taxon>
        <taxon>Dikarya</taxon>
        <taxon>Basidiomycota</taxon>
        <taxon>Pucciniomycotina</taxon>
        <taxon>Pucciniomycetes</taxon>
        <taxon>Pucciniales</taxon>
        <taxon>Pucciniaceae</taxon>
        <taxon>Puccinia</taxon>
    </lineage>
</organism>
<dbReference type="EMBL" id="PKSL01000392">
    <property type="protein sequence ID" value="POV94756.1"/>
    <property type="molecule type" value="Genomic_DNA"/>
</dbReference>
<evidence type="ECO:0000313" key="2">
    <source>
        <dbReference type="EMBL" id="POV94756.1"/>
    </source>
</evidence>
<sequence length="301" mass="33631">MSNFDRACVRRPNVLTFNKFNHFLQDGTELSTPSTTNLHILSAWKESTLLGHNCAVKKYLQFNARRSSTRFRLPLSPCDIEAFCMWAGRNAYTDNKGKINGTSLKKYLVGLKAWHTIHGVPFPEVNRDRLNLILKACGKIDREVSLTPRKPAVKIWHVVFLVNLLSKGSNFDRALADLVLVAFWGMARLAELTYDNGSGDLYFDNSILTSDVTMSPDGVSPRTVMLTVRGAKNGTTRRGSDYTTRRTTEHLVPGEGNTEEAFRSRRYSHLAIWVRCKWATNSSDKKESGGQNPASSLGGGT</sequence>
<evidence type="ECO:0000256" key="1">
    <source>
        <dbReference type="SAM" id="MobiDB-lite"/>
    </source>
</evidence>
<dbReference type="VEuPathDB" id="FungiDB:PSHT_03525"/>
<evidence type="ECO:0008006" key="4">
    <source>
        <dbReference type="Google" id="ProtNLM"/>
    </source>
</evidence>
<name>A0A2S4UC45_9BASI</name>
<proteinExistence type="predicted"/>
<dbReference type="Proteomes" id="UP000239156">
    <property type="component" value="Unassembled WGS sequence"/>
</dbReference>
<evidence type="ECO:0000313" key="3">
    <source>
        <dbReference type="Proteomes" id="UP000239156"/>
    </source>
</evidence>
<dbReference type="PANTHER" id="PTHR34605">
    <property type="entry name" value="PHAGE_INTEGRASE DOMAIN-CONTAINING PROTEIN"/>
    <property type="match status" value="1"/>
</dbReference>
<dbReference type="VEuPathDB" id="FungiDB:PSTT_16660"/>
<feature type="region of interest" description="Disordered" evidence="1">
    <location>
        <begin position="282"/>
        <end position="301"/>
    </location>
</feature>
<accession>A0A2S4UC45</accession>
<dbReference type="AlphaFoldDB" id="A0A2S4UC45"/>
<keyword evidence="3" id="KW-1185">Reference proteome</keyword>
<dbReference type="PANTHER" id="PTHR34605:SF3">
    <property type="entry name" value="P CELL-TYPE AGGLUTINATION PROTEIN MAP4-LIKE-RELATED"/>
    <property type="match status" value="1"/>
</dbReference>
<reference evidence="2" key="1">
    <citation type="submission" date="2017-12" db="EMBL/GenBank/DDBJ databases">
        <title>Gene loss provides genomic basis for host adaptation in cereal stripe rust fungi.</title>
        <authorList>
            <person name="Xia C."/>
        </authorList>
    </citation>
    <scope>NUCLEOTIDE SEQUENCE [LARGE SCALE GENOMIC DNA]</scope>
    <source>
        <strain evidence="2">93-210</strain>
    </source>
</reference>
<protein>
    <recommendedName>
        <fullName evidence="4">Core-binding (CB) domain-containing protein</fullName>
    </recommendedName>
</protein>
<comment type="caution">
    <text evidence="2">The sequence shown here is derived from an EMBL/GenBank/DDBJ whole genome shotgun (WGS) entry which is preliminary data.</text>
</comment>
<gene>
    <name evidence="2" type="ORF">PSTT_16660</name>
</gene>
<dbReference type="InterPro" id="IPR052925">
    <property type="entry name" value="Phage_Integrase-like_Recomb"/>
</dbReference>